<dbReference type="Proteomes" id="UP000263486">
    <property type="component" value="Unassembled WGS sequence"/>
</dbReference>
<dbReference type="EMBL" id="QUAJ01000045">
    <property type="protein sequence ID" value="REI39415.1"/>
    <property type="molecule type" value="Genomic_DNA"/>
</dbReference>
<keyword evidence="3" id="KW-0732">Signal</keyword>
<dbReference type="Gene3D" id="3.90.76.10">
    <property type="entry name" value="Dipeptide-binding Protein, Domain 1"/>
    <property type="match status" value="1"/>
</dbReference>
<accession>A0ABX9KDM8</accession>
<dbReference type="Gene3D" id="3.40.190.10">
    <property type="entry name" value="Periplasmic binding protein-like II"/>
    <property type="match status" value="1"/>
</dbReference>
<name>A0ABX9KDM8_9FUSO</name>
<dbReference type="PROSITE" id="PS01040">
    <property type="entry name" value="SBP_BACTERIAL_5"/>
    <property type="match status" value="1"/>
</dbReference>
<dbReference type="InterPro" id="IPR000914">
    <property type="entry name" value="SBP_5_dom"/>
</dbReference>
<evidence type="ECO:0000259" key="4">
    <source>
        <dbReference type="Pfam" id="PF00496"/>
    </source>
</evidence>
<reference evidence="5 6" key="1">
    <citation type="submission" date="2018-08" db="EMBL/GenBank/DDBJ databases">
        <title>Draft genome sequence of Psychrilyobacter sp. strain SD5 isolated from Black Sea water.</title>
        <authorList>
            <person name="Yadav S."/>
            <person name="Villanueva L."/>
            <person name="Damste J.S.S."/>
        </authorList>
    </citation>
    <scope>NUCLEOTIDE SEQUENCE [LARGE SCALE GENOMIC DNA]</scope>
    <source>
        <strain evidence="5 6">SD5</strain>
    </source>
</reference>
<keyword evidence="6" id="KW-1185">Reference proteome</keyword>
<dbReference type="InterPro" id="IPR039424">
    <property type="entry name" value="SBP_5"/>
</dbReference>
<protein>
    <submittedName>
        <fullName evidence="5">ABC transporter substrate-binding protein</fullName>
    </submittedName>
</protein>
<keyword evidence="2" id="KW-0813">Transport</keyword>
<dbReference type="Pfam" id="PF00496">
    <property type="entry name" value="SBP_bac_5"/>
    <property type="match status" value="1"/>
</dbReference>
<sequence length="521" mass="58730">MILISKEMRLYYLGGIMKKLIGLLAVLMLMVSGCGEDKSSDESSLKTKADGGELVVRISQDMDFLDPHKAIAAGTYEVMFNVFEGLLKPTNEGKLVPAVAESFEISEDNLVYTFKLRDGIKFHNGKDVKVEDIIFSLTRINGDFPGNSVVRDLAKNIKEIKKIDEKTVAIELNKVDGTILSKFTTAIIPGDVVDIEQSPIGTGPFKFIEYLPGQKLVMEKFTEYWIEGIPTIDKVEFSIIKDEQSSILSLQRGEIDLYPRMGSTHIPTLENTHNIIVTEQNLMQILSLNNKVKPFDDLRIRQAIAYAMNPQEIIDTLDAGLGKPIGTNMSPVMKNYYNAETEGVYTHNIEKAKKLLKEAGYENGFEFTLSLPTNYRFHADTGVIVSEQLKKVGIKANLVEVEWGTWLKDIYAGRKYEGTIIALDGKIEPYDILNRYISTHNRNFMNYDSKEYDAVMKKITQITDEKIKIDLYKEAQMILAQDIPVVFIMAPAGIIATGKDLRGYTPYPIYVQDISTLYFVK</sequence>
<evidence type="ECO:0000313" key="6">
    <source>
        <dbReference type="Proteomes" id="UP000263486"/>
    </source>
</evidence>
<dbReference type="PIRSF" id="PIRSF002741">
    <property type="entry name" value="MppA"/>
    <property type="match status" value="1"/>
</dbReference>
<proteinExistence type="inferred from homology"/>
<dbReference type="PROSITE" id="PS51257">
    <property type="entry name" value="PROKAR_LIPOPROTEIN"/>
    <property type="match status" value="1"/>
</dbReference>
<evidence type="ECO:0000313" key="5">
    <source>
        <dbReference type="EMBL" id="REI39415.1"/>
    </source>
</evidence>
<organism evidence="5 6">
    <name type="scientific">Psychrilyobacter piezotolerans</name>
    <dbReference type="NCBI Taxonomy" id="2293438"/>
    <lineage>
        <taxon>Bacteria</taxon>
        <taxon>Fusobacteriati</taxon>
        <taxon>Fusobacteriota</taxon>
        <taxon>Fusobacteriia</taxon>
        <taxon>Fusobacteriales</taxon>
        <taxon>Fusobacteriaceae</taxon>
        <taxon>Psychrilyobacter</taxon>
    </lineage>
</organism>
<comment type="similarity">
    <text evidence="1">Belongs to the bacterial solute-binding protein 5 family.</text>
</comment>
<dbReference type="PANTHER" id="PTHR30290:SF9">
    <property type="entry name" value="OLIGOPEPTIDE-BINDING PROTEIN APPA"/>
    <property type="match status" value="1"/>
</dbReference>
<dbReference type="SUPFAM" id="SSF53850">
    <property type="entry name" value="Periplasmic binding protein-like II"/>
    <property type="match status" value="1"/>
</dbReference>
<dbReference type="InterPro" id="IPR023765">
    <property type="entry name" value="SBP_5_CS"/>
</dbReference>
<dbReference type="InterPro" id="IPR030678">
    <property type="entry name" value="Peptide/Ni-bd"/>
</dbReference>
<dbReference type="Gene3D" id="3.10.105.10">
    <property type="entry name" value="Dipeptide-binding Protein, Domain 3"/>
    <property type="match status" value="1"/>
</dbReference>
<gene>
    <name evidence="5" type="ORF">DYH56_14840</name>
</gene>
<evidence type="ECO:0000256" key="3">
    <source>
        <dbReference type="ARBA" id="ARBA00022729"/>
    </source>
</evidence>
<evidence type="ECO:0000256" key="2">
    <source>
        <dbReference type="ARBA" id="ARBA00022448"/>
    </source>
</evidence>
<comment type="caution">
    <text evidence="5">The sequence shown here is derived from an EMBL/GenBank/DDBJ whole genome shotgun (WGS) entry which is preliminary data.</text>
</comment>
<feature type="domain" description="Solute-binding protein family 5" evidence="4">
    <location>
        <begin position="94"/>
        <end position="413"/>
    </location>
</feature>
<dbReference type="PANTHER" id="PTHR30290">
    <property type="entry name" value="PERIPLASMIC BINDING COMPONENT OF ABC TRANSPORTER"/>
    <property type="match status" value="1"/>
</dbReference>
<evidence type="ECO:0000256" key="1">
    <source>
        <dbReference type="ARBA" id="ARBA00005695"/>
    </source>
</evidence>